<comment type="caution">
    <text evidence="1">The sequence shown here is derived from an EMBL/GenBank/DDBJ whole genome shotgun (WGS) entry which is preliminary data.</text>
</comment>
<reference evidence="1 2" key="1">
    <citation type="submission" date="2016-08" db="EMBL/GenBank/DDBJ databases">
        <title>Genome sequencing of Paenibacillus sp. TI45-13ar, isolated from Korean traditional nuruk.</title>
        <authorList>
            <person name="Kim S.-J."/>
        </authorList>
    </citation>
    <scope>NUCLEOTIDE SEQUENCE [LARGE SCALE GENOMIC DNA]</scope>
    <source>
        <strain evidence="1 2">TI45-13ar</strain>
    </source>
</reference>
<dbReference type="Proteomes" id="UP000094578">
    <property type="component" value="Unassembled WGS sequence"/>
</dbReference>
<evidence type="ECO:0000313" key="1">
    <source>
        <dbReference type="EMBL" id="ODP30291.1"/>
    </source>
</evidence>
<gene>
    <name evidence="1" type="ORF">PTI45_00289</name>
</gene>
<accession>A0A1E3L9N1</accession>
<organism evidence="1 2">
    <name type="scientific">Paenibacillus nuruki</name>
    <dbReference type="NCBI Taxonomy" id="1886670"/>
    <lineage>
        <taxon>Bacteria</taxon>
        <taxon>Bacillati</taxon>
        <taxon>Bacillota</taxon>
        <taxon>Bacilli</taxon>
        <taxon>Bacillales</taxon>
        <taxon>Paenibacillaceae</taxon>
        <taxon>Paenibacillus</taxon>
    </lineage>
</organism>
<protein>
    <submittedName>
        <fullName evidence="1">Uncharacterized protein</fullName>
    </submittedName>
</protein>
<dbReference type="PATRIC" id="fig|1886670.3.peg.301"/>
<dbReference type="EMBL" id="MDER01000013">
    <property type="protein sequence ID" value="ODP30291.1"/>
    <property type="molecule type" value="Genomic_DNA"/>
</dbReference>
<sequence>MITPIRFLNNKNAGKYRLIGISYYPKQEYTADRKNIEIQVQFSDYDEPLDISKLLKKQNP</sequence>
<name>A0A1E3L9N1_9BACL</name>
<keyword evidence="2" id="KW-1185">Reference proteome</keyword>
<dbReference type="AlphaFoldDB" id="A0A1E3L9N1"/>
<evidence type="ECO:0000313" key="2">
    <source>
        <dbReference type="Proteomes" id="UP000094578"/>
    </source>
</evidence>
<proteinExistence type="predicted"/>